<evidence type="ECO:0000259" key="1">
    <source>
        <dbReference type="Pfam" id="PF03781"/>
    </source>
</evidence>
<dbReference type="EMBL" id="UINC01146778">
    <property type="protein sequence ID" value="SVD37709.1"/>
    <property type="molecule type" value="Genomic_DNA"/>
</dbReference>
<dbReference type="InterPro" id="IPR005532">
    <property type="entry name" value="SUMF_dom"/>
</dbReference>
<accession>A0A382UTW6</accession>
<dbReference type="InterPro" id="IPR051043">
    <property type="entry name" value="Sulfatase_Mod_Factor_Kinase"/>
</dbReference>
<dbReference type="PANTHER" id="PTHR23150">
    <property type="entry name" value="SULFATASE MODIFYING FACTOR 1, 2"/>
    <property type="match status" value="1"/>
</dbReference>
<dbReference type="GO" id="GO:0120147">
    <property type="term" value="F:formylglycine-generating oxidase activity"/>
    <property type="evidence" value="ECO:0007669"/>
    <property type="project" value="TreeGrafter"/>
</dbReference>
<dbReference type="InterPro" id="IPR016187">
    <property type="entry name" value="CTDL_fold"/>
</dbReference>
<dbReference type="InterPro" id="IPR042095">
    <property type="entry name" value="SUMF_sf"/>
</dbReference>
<organism evidence="2">
    <name type="scientific">marine metagenome</name>
    <dbReference type="NCBI Taxonomy" id="408172"/>
    <lineage>
        <taxon>unclassified sequences</taxon>
        <taxon>metagenomes</taxon>
        <taxon>ecological metagenomes</taxon>
    </lineage>
</organism>
<protein>
    <recommendedName>
        <fullName evidence="1">Sulfatase-modifying factor enzyme-like domain-containing protein</fullName>
    </recommendedName>
</protein>
<sequence length="149" mass="16582">PTEAEWEYSAKAGKINNDYHETNSENLSLYAWNEENTENLGLYGAQEVASKKTSPWGLFDMQGNVMEWVSDFYTQGYMGTFNQSISPKGPETAANPEYPLRVVRGGAWGGVHGAGKVEGMRASRRYAFAPWVLSFQIGFRCAADDPNIQ</sequence>
<feature type="domain" description="Sulfatase-modifying factor enzyme-like" evidence="1">
    <location>
        <begin position="1"/>
        <end position="142"/>
    </location>
</feature>
<dbReference type="Pfam" id="PF03781">
    <property type="entry name" value="FGE-sulfatase"/>
    <property type="match status" value="1"/>
</dbReference>
<dbReference type="PANTHER" id="PTHR23150:SF19">
    <property type="entry name" value="FORMYLGLYCINE-GENERATING ENZYME"/>
    <property type="match status" value="1"/>
</dbReference>
<dbReference type="SUPFAM" id="SSF56436">
    <property type="entry name" value="C-type lectin-like"/>
    <property type="match status" value="1"/>
</dbReference>
<name>A0A382UTW6_9ZZZZ</name>
<reference evidence="2" key="1">
    <citation type="submission" date="2018-05" db="EMBL/GenBank/DDBJ databases">
        <authorList>
            <person name="Lanie J.A."/>
            <person name="Ng W.-L."/>
            <person name="Kazmierczak K.M."/>
            <person name="Andrzejewski T.M."/>
            <person name="Davidsen T.M."/>
            <person name="Wayne K.J."/>
            <person name="Tettelin H."/>
            <person name="Glass J.I."/>
            <person name="Rusch D."/>
            <person name="Podicherti R."/>
            <person name="Tsui H.-C.T."/>
            <person name="Winkler M.E."/>
        </authorList>
    </citation>
    <scope>NUCLEOTIDE SEQUENCE</scope>
</reference>
<feature type="non-terminal residue" evidence="2">
    <location>
        <position position="1"/>
    </location>
</feature>
<evidence type="ECO:0000313" key="2">
    <source>
        <dbReference type="EMBL" id="SVD37709.1"/>
    </source>
</evidence>
<proteinExistence type="predicted"/>
<gene>
    <name evidence="2" type="ORF">METZ01_LOCUS390563</name>
</gene>
<dbReference type="AlphaFoldDB" id="A0A382UTW6"/>
<dbReference type="Gene3D" id="3.90.1580.10">
    <property type="entry name" value="paralog of FGE (formylglycine-generating enzyme)"/>
    <property type="match status" value="1"/>
</dbReference>